<reference evidence="1" key="1">
    <citation type="submission" date="2022-04" db="EMBL/GenBank/DDBJ databases">
        <title>Chromosome-scale genome assembly of Holotrichia oblita Faldermann.</title>
        <authorList>
            <person name="Rongchong L."/>
        </authorList>
    </citation>
    <scope>NUCLEOTIDE SEQUENCE</scope>
    <source>
        <strain evidence="1">81SQS9</strain>
    </source>
</reference>
<dbReference type="EMBL" id="CM043023">
    <property type="protein sequence ID" value="KAI4454611.1"/>
    <property type="molecule type" value="Genomic_DNA"/>
</dbReference>
<accession>A0ACB9SJ51</accession>
<name>A0ACB9SJ51_HOLOL</name>
<evidence type="ECO:0000313" key="2">
    <source>
        <dbReference type="Proteomes" id="UP001056778"/>
    </source>
</evidence>
<proteinExistence type="predicted"/>
<evidence type="ECO:0000313" key="1">
    <source>
        <dbReference type="EMBL" id="KAI4454611.1"/>
    </source>
</evidence>
<sequence>MATARILELTEENICKLCDNALGKYTCPKCNVLYCSLDCYQSETHLQCSEQFYKDCVMNNLPPDVDTESKAKMLEVLKRMHEESKANEDEDDKLDSDDEDIDQYLDLGERLAGIDLDDSEKVWEQLTDSEKKDFEAFLRSEDVTKLIKRWEPWWSYRCTNKVLDIAEFDKIKKNCPKIRSDIMNFDDISKKRPADVTQYNLINILASYVFTLRYFNGEYLDFIREAVASISKISLNLNKNLNFNSFEEAVESVELQCSILSWIYPDVENMKLMKEDIFQIMQGPHSTEKKFYILCCLSDLSDLFGRALEVDNDAKGKGQFSEAFPQLKFPISEFETKSSIKRSIKKFEYFLSYVKDVLYV</sequence>
<organism evidence="1 2">
    <name type="scientific">Holotrichia oblita</name>
    <name type="common">Chafer beetle</name>
    <dbReference type="NCBI Taxonomy" id="644536"/>
    <lineage>
        <taxon>Eukaryota</taxon>
        <taxon>Metazoa</taxon>
        <taxon>Ecdysozoa</taxon>
        <taxon>Arthropoda</taxon>
        <taxon>Hexapoda</taxon>
        <taxon>Insecta</taxon>
        <taxon>Pterygota</taxon>
        <taxon>Neoptera</taxon>
        <taxon>Endopterygota</taxon>
        <taxon>Coleoptera</taxon>
        <taxon>Polyphaga</taxon>
        <taxon>Scarabaeiformia</taxon>
        <taxon>Scarabaeidae</taxon>
        <taxon>Melolonthinae</taxon>
        <taxon>Holotrichia</taxon>
    </lineage>
</organism>
<gene>
    <name evidence="1" type="ORF">MML48_9g00011926</name>
</gene>
<protein>
    <submittedName>
        <fullName evidence="1">Zinc finger hit domain containing protein 2 protein fon -related</fullName>
    </submittedName>
</protein>
<dbReference type="Proteomes" id="UP001056778">
    <property type="component" value="Chromosome 9"/>
</dbReference>
<comment type="caution">
    <text evidence="1">The sequence shown here is derived from an EMBL/GenBank/DDBJ whole genome shotgun (WGS) entry which is preliminary data.</text>
</comment>
<keyword evidence="2" id="KW-1185">Reference proteome</keyword>